<dbReference type="Gene3D" id="1.20.1730.10">
    <property type="entry name" value="Sodium/glucose cotransporter"/>
    <property type="match status" value="1"/>
</dbReference>
<feature type="transmembrane region" description="Helical" evidence="8">
    <location>
        <begin position="357"/>
        <end position="376"/>
    </location>
</feature>
<dbReference type="PROSITE" id="PS50283">
    <property type="entry name" value="NA_SOLUT_SYMP_3"/>
    <property type="match status" value="1"/>
</dbReference>
<evidence type="ECO:0000256" key="6">
    <source>
        <dbReference type="ARBA" id="ARBA00023136"/>
    </source>
</evidence>
<evidence type="ECO:0000256" key="4">
    <source>
        <dbReference type="ARBA" id="ARBA00022692"/>
    </source>
</evidence>
<organism evidence="9 10">
    <name type="scientific">Marine Group III euryarchaeote CG-Epi2</name>
    <dbReference type="NCBI Taxonomy" id="1888996"/>
    <lineage>
        <taxon>Archaea</taxon>
        <taxon>Methanobacteriati</taxon>
        <taxon>Thermoplasmatota</taxon>
        <taxon>Thermoplasmata</taxon>
        <taxon>Candidatus Thermoprofundales</taxon>
    </lineage>
</organism>
<dbReference type="AlphaFoldDB" id="A0A1J5TYJ5"/>
<proteinExistence type="inferred from homology"/>
<feature type="transmembrane region" description="Helical" evidence="8">
    <location>
        <begin position="184"/>
        <end position="201"/>
    </location>
</feature>
<evidence type="ECO:0000256" key="7">
    <source>
        <dbReference type="RuleBase" id="RU362091"/>
    </source>
</evidence>
<dbReference type="InterPro" id="IPR001734">
    <property type="entry name" value="Na/solute_symporter"/>
</dbReference>
<comment type="similarity">
    <text evidence="2 7">Belongs to the sodium:solute symporter (SSF) (TC 2.A.21) family.</text>
</comment>
<feature type="transmembrane region" description="Helical" evidence="8">
    <location>
        <begin position="6"/>
        <end position="23"/>
    </location>
</feature>
<sequence>MITSSIAYILLFGSLAFFAWLGYRESSEKELDTDFFLSARGSQNWIMIGLSLFASGMGIWILFGPSEVGYYGGFYDVFGYALSSATPFILLAYLGPIIRKLTPDGVTLADFVRQKMGRPMQLYVGVISLIYMFTFMFAEYIAIGRAVEFLSGIDFLIPIICVACVTTFYTVIGGLPVSIKTDRIQSLFIIWLVICVVLLIFNEGLSGTITDAQAYTPEDIEWDWYHGSISDYSTFKAGLALVLAITAAEMFSQGNWQRTWASKDDNSLQKGAIMASILCFITVLLFGFLGTVTAGRGAINDPSIAFFELISNYPEPVLAMLLVLGVALVCSSIDTLQNAIVAVISRDLTDSKFNIQQARYAVIATAPIAILLAWYYSEDALSVFRVFLVADLFAAATVLPIFLSLSNRVTANGGLIGAIFGLISVVIYGIYTSDLQTGIDYLTNPVNESGLANLEVFLSALLGSALMTFIVSEIENSQS</sequence>
<reference evidence="9 10" key="1">
    <citation type="submission" date="2016-08" db="EMBL/GenBank/DDBJ databases">
        <title>New Insights into Marine Group III Euryarchaeota, from dark to light.</title>
        <authorList>
            <person name="Haro-Moreno J.M."/>
            <person name="Rodriguez-Valera F."/>
            <person name="Lopez-Garcia P."/>
            <person name="Moreira D."/>
            <person name="Martin-Cuadrado A.B."/>
        </authorList>
    </citation>
    <scope>NUCLEOTIDE SEQUENCE [LARGE SCALE GENOMIC DNA]</scope>
    <source>
        <strain evidence="9">CG-Epi2</strain>
    </source>
</reference>
<keyword evidence="6 8" id="KW-0472">Membrane</keyword>
<evidence type="ECO:0000256" key="8">
    <source>
        <dbReference type="SAM" id="Phobius"/>
    </source>
</evidence>
<evidence type="ECO:0000256" key="3">
    <source>
        <dbReference type="ARBA" id="ARBA00022448"/>
    </source>
</evidence>
<feature type="transmembrane region" description="Helical" evidence="8">
    <location>
        <begin position="409"/>
        <end position="431"/>
    </location>
</feature>
<feature type="transmembrane region" description="Helical" evidence="8">
    <location>
        <begin position="155"/>
        <end position="177"/>
    </location>
</feature>
<feature type="transmembrane region" description="Helical" evidence="8">
    <location>
        <begin position="319"/>
        <end position="345"/>
    </location>
</feature>
<evidence type="ECO:0000256" key="1">
    <source>
        <dbReference type="ARBA" id="ARBA00004141"/>
    </source>
</evidence>
<dbReference type="Pfam" id="PF00474">
    <property type="entry name" value="SSF"/>
    <property type="match status" value="1"/>
</dbReference>
<feature type="transmembrane region" description="Helical" evidence="8">
    <location>
        <begin position="122"/>
        <end position="143"/>
    </location>
</feature>
<dbReference type="EMBL" id="MIYZ01000039">
    <property type="protein sequence ID" value="OIR21597.1"/>
    <property type="molecule type" value="Genomic_DNA"/>
</dbReference>
<name>A0A1J5TYJ5_9ARCH</name>
<keyword evidence="5 8" id="KW-1133">Transmembrane helix</keyword>
<dbReference type="PANTHER" id="PTHR48086:SF10">
    <property type="entry name" value="AGR155CP"/>
    <property type="match status" value="1"/>
</dbReference>
<dbReference type="InterPro" id="IPR038377">
    <property type="entry name" value="Na/Glc_symporter_sf"/>
</dbReference>
<dbReference type="InterPro" id="IPR050277">
    <property type="entry name" value="Sodium:Solute_Symporter"/>
</dbReference>
<dbReference type="GO" id="GO:0015606">
    <property type="term" value="F:spermidine transmembrane transporter activity"/>
    <property type="evidence" value="ECO:0007669"/>
    <property type="project" value="TreeGrafter"/>
</dbReference>
<feature type="transmembrane region" description="Helical" evidence="8">
    <location>
        <begin position="382"/>
        <end position="402"/>
    </location>
</feature>
<feature type="transmembrane region" description="Helical" evidence="8">
    <location>
        <begin position="451"/>
        <end position="471"/>
    </location>
</feature>
<keyword evidence="3" id="KW-0813">Transport</keyword>
<dbReference type="Proteomes" id="UP000183615">
    <property type="component" value="Unassembled WGS sequence"/>
</dbReference>
<feature type="transmembrane region" description="Helical" evidence="8">
    <location>
        <begin position="272"/>
        <end position="299"/>
    </location>
</feature>
<accession>A0A1J5TYJ5</accession>
<feature type="transmembrane region" description="Helical" evidence="8">
    <location>
        <begin position="44"/>
        <end position="63"/>
    </location>
</feature>
<evidence type="ECO:0000313" key="9">
    <source>
        <dbReference type="EMBL" id="OIR21597.1"/>
    </source>
</evidence>
<comment type="subcellular location">
    <subcellularLocation>
        <location evidence="1">Membrane</location>
        <topology evidence="1">Multi-pass membrane protein</topology>
    </subcellularLocation>
</comment>
<feature type="transmembrane region" description="Helical" evidence="8">
    <location>
        <begin position="69"/>
        <end position="94"/>
    </location>
</feature>
<keyword evidence="4 8" id="KW-0812">Transmembrane</keyword>
<protein>
    <recommendedName>
        <fullName evidence="11">Sodium:solute symporter</fullName>
    </recommendedName>
</protein>
<dbReference type="PANTHER" id="PTHR48086">
    <property type="entry name" value="SODIUM/PROLINE SYMPORTER-RELATED"/>
    <property type="match status" value="1"/>
</dbReference>
<comment type="caution">
    <text evidence="9">The sequence shown here is derived from an EMBL/GenBank/DDBJ whole genome shotgun (WGS) entry which is preliminary data.</text>
</comment>
<evidence type="ECO:0000256" key="2">
    <source>
        <dbReference type="ARBA" id="ARBA00006434"/>
    </source>
</evidence>
<feature type="transmembrane region" description="Helical" evidence="8">
    <location>
        <begin position="232"/>
        <end position="251"/>
    </location>
</feature>
<evidence type="ECO:0000313" key="10">
    <source>
        <dbReference type="Proteomes" id="UP000183615"/>
    </source>
</evidence>
<dbReference type="GO" id="GO:0005886">
    <property type="term" value="C:plasma membrane"/>
    <property type="evidence" value="ECO:0007669"/>
    <property type="project" value="TreeGrafter"/>
</dbReference>
<gene>
    <name evidence="9" type="ORF">BET99_01870</name>
</gene>
<evidence type="ECO:0000256" key="5">
    <source>
        <dbReference type="ARBA" id="ARBA00022989"/>
    </source>
</evidence>
<evidence type="ECO:0008006" key="11">
    <source>
        <dbReference type="Google" id="ProtNLM"/>
    </source>
</evidence>